<dbReference type="InterPro" id="IPR043567">
    <property type="entry name" value="SYTL1-5_C2B"/>
</dbReference>
<dbReference type="Pfam" id="PF00168">
    <property type="entry name" value="C2"/>
    <property type="match status" value="2"/>
</dbReference>
<comment type="subcellular location">
    <subcellularLocation>
        <location evidence="1">Membrane</location>
    </subcellularLocation>
</comment>
<dbReference type="PRINTS" id="PR00360">
    <property type="entry name" value="C2DOMAIN"/>
</dbReference>
<organism evidence="5 6">
    <name type="scientific">Paramuricea clavata</name>
    <name type="common">Red gorgonian</name>
    <name type="synonym">Violescent sea-whip</name>
    <dbReference type="NCBI Taxonomy" id="317549"/>
    <lineage>
        <taxon>Eukaryota</taxon>
        <taxon>Metazoa</taxon>
        <taxon>Cnidaria</taxon>
        <taxon>Anthozoa</taxon>
        <taxon>Octocorallia</taxon>
        <taxon>Malacalcyonacea</taxon>
        <taxon>Plexauridae</taxon>
        <taxon>Paramuricea</taxon>
    </lineage>
</organism>
<dbReference type="InterPro" id="IPR000008">
    <property type="entry name" value="C2_dom"/>
</dbReference>
<sequence length="666" mass="74989">GSRESIVSYYSNAGGEVYGKYPVSGEILFGIKYDPKIQEFQIQIHQGRDITAVDKKTETSDPYVKTYLLPDRSRTGKRKSKVKKNTVNPVFDEILTYKITYDEILQRTLWLAIWNHDTFGHNDFLGEVLVPIDQYHQSGFSLEDPEPQWYELCERQADDQQFSYNGEIVFSLKYVPPSALVSNKKKKKKKKADDEKGELHINIIEATNLLAKDANGFSDPFCKSYLLPDKSKKSKQKTPVVKKSLNPKWNYHFVYDNVTHEELMDRVLELTIWDFDRGSSNEFLGGVRLGLGTGVQEWDDATSEEQAAWNKMLNNQNDWNQVSLILREHMGRHNLFGGSGDDDGDGGVVVCCVVETPKEYQVLHTGKCGFLWGLVRQSDVINALKKQEMDLFRVETGAAPGQSCSEETMPILKRSPRKDEPPLNPKVFLINDSLASITNISLMFTDTSNRFKDYASKPTSPVKQKDSERDPPKSPEYRQLSPKNLDDPIYPSGKTNLSAKCSSSETECLLEKTNNVLNISEKRDSRPGSEQLLKNELKQSSTILALAASQPDQPGSSAAAVSGDSPPGSGKKKTLGELAKEWNSNQSPNEKHVEAKKAVVSTTEDDLVRHSTYYSTSSSVYGMSSHECRLRNKLKARRHLNRDEVYQEKKTTSPPLIKLHAVGDLL</sequence>
<dbReference type="SUPFAM" id="SSF49562">
    <property type="entry name" value="C2 domain (Calcium/lipid-binding domain, CaLB)"/>
    <property type="match status" value="2"/>
</dbReference>
<protein>
    <submittedName>
        <fullName evidence="5">Synaptotagmin 4</fullName>
    </submittedName>
</protein>
<dbReference type="PROSITE" id="PS50004">
    <property type="entry name" value="C2"/>
    <property type="match status" value="2"/>
</dbReference>
<gene>
    <name evidence="5" type="ORF">PACLA_8A063343</name>
</gene>
<evidence type="ECO:0000256" key="2">
    <source>
        <dbReference type="ARBA" id="ARBA00022737"/>
    </source>
</evidence>
<evidence type="ECO:0000256" key="3">
    <source>
        <dbReference type="ARBA" id="ARBA00023136"/>
    </source>
</evidence>
<feature type="region of interest" description="Disordered" evidence="4">
    <location>
        <begin position="398"/>
        <end position="424"/>
    </location>
</feature>
<reference evidence="5" key="1">
    <citation type="submission" date="2020-04" db="EMBL/GenBank/DDBJ databases">
        <authorList>
            <person name="Alioto T."/>
            <person name="Alioto T."/>
            <person name="Gomez Garrido J."/>
        </authorList>
    </citation>
    <scope>NUCLEOTIDE SEQUENCE</scope>
    <source>
        <strain evidence="5">A484AB</strain>
    </source>
</reference>
<feature type="compositionally biased region" description="Basic and acidic residues" evidence="4">
    <location>
        <begin position="463"/>
        <end position="476"/>
    </location>
</feature>
<keyword evidence="6" id="KW-1185">Reference proteome</keyword>
<proteinExistence type="predicted"/>
<dbReference type="Proteomes" id="UP001152795">
    <property type="component" value="Unassembled WGS sequence"/>
</dbReference>
<dbReference type="GO" id="GO:0042043">
    <property type="term" value="F:neurexin family protein binding"/>
    <property type="evidence" value="ECO:0007669"/>
    <property type="project" value="TreeGrafter"/>
</dbReference>
<keyword evidence="3" id="KW-0472">Membrane</keyword>
<dbReference type="OrthoDB" id="10072397at2759"/>
<dbReference type="SMART" id="SM00239">
    <property type="entry name" value="C2"/>
    <property type="match status" value="2"/>
</dbReference>
<evidence type="ECO:0000313" key="5">
    <source>
        <dbReference type="EMBL" id="CAB4017632.1"/>
    </source>
</evidence>
<dbReference type="FunFam" id="2.60.40.150:FF:000006">
    <property type="entry name" value="Synaptotagmin-like 5, isoform CRA_a"/>
    <property type="match status" value="1"/>
</dbReference>
<evidence type="ECO:0000256" key="1">
    <source>
        <dbReference type="ARBA" id="ARBA00004370"/>
    </source>
</evidence>
<dbReference type="EMBL" id="CACRXK020009634">
    <property type="protein sequence ID" value="CAB4017632.1"/>
    <property type="molecule type" value="Genomic_DNA"/>
</dbReference>
<dbReference type="InterPro" id="IPR035892">
    <property type="entry name" value="C2_domain_sf"/>
</dbReference>
<dbReference type="CDD" id="cd04020">
    <property type="entry name" value="C2B_SLP_1-2-3-4"/>
    <property type="match status" value="1"/>
</dbReference>
<keyword evidence="2" id="KW-0677">Repeat</keyword>
<accession>A0A6S7JM50</accession>
<feature type="region of interest" description="Disordered" evidence="4">
    <location>
        <begin position="454"/>
        <end position="498"/>
    </location>
</feature>
<feature type="region of interest" description="Disordered" evidence="4">
    <location>
        <begin position="549"/>
        <end position="574"/>
    </location>
</feature>
<dbReference type="GO" id="GO:0006887">
    <property type="term" value="P:exocytosis"/>
    <property type="evidence" value="ECO:0007669"/>
    <property type="project" value="TreeGrafter"/>
</dbReference>
<feature type="non-terminal residue" evidence="5">
    <location>
        <position position="1"/>
    </location>
</feature>
<dbReference type="AlphaFoldDB" id="A0A6S7JM50"/>
<evidence type="ECO:0000256" key="4">
    <source>
        <dbReference type="SAM" id="MobiDB-lite"/>
    </source>
</evidence>
<evidence type="ECO:0000313" key="6">
    <source>
        <dbReference type="Proteomes" id="UP001152795"/>
    </source>
</evidence>
<dbReference type="PANTHER" id="PTHR45716">
    <property type="entry name" value="BITESIZE, ISOFORM I"/>
    <property type="match status" value="1"/>
</dbReference>
<dbReference type="GO" id="GO:0070382">
    <property type="term" value="C:exocytic vesicle"/>
    <property type="evidence" value="ECO:0007669"/>
    <property type="project" value="TreeGrafter"/>
</dbReference>
<dbReference type="PANTHER" id="PTHR45716:SF2">
    <property type="entry name" value="BITESIZE, ISOFORM I"/>
    <property type="match status" value="1"/>
</dbReference>
<dbReference type="CDD" id="cd08521">
    <property type="entry name" value="C2A_SLP"/>
    <property type="match status" value="1"/>
</dbReference>
<dbReference type="InterPro" id="IPR001565">
    <property type="entry name" value="Synaptotagmin"/>
</dbReference>
<dbReference type="PRINTS" id="PR00399">
    <property type="entry name" value="SYNAPTOTAGMN"/>
</dbReference>
<dbReference type="Gene3D" id="2.60.40.150">
    <property type="entry name" value="C2 domain"/>
    <property type="match status" value="2"/>
</dbReference>
<name>A0A6S7JM50_PARCT</name>
<dbReference type="GO" id="GO:0005886">
    <property type="term" value="C:plasma membrane"/>
    <property type="evidence" value="ECO:0007669"/>
    <property type="project" value="TreeGrafter"/>
</dbReference>
<comment type="caution">
    <text evidence="5">The sequence shown here is derived from an EMBL/GenBank/DDBJ whole genome shotgun (WGS) entry which is preliminary data.</text>
</comment>